<dbReference type="EMBL" id="JAIWYP010000008">
    <property type="protein sequence ID" value="KAH3783064.1"/>
    <property type="molecule type" value="Genomic_DNA"/>
</dbReference>
<keyword evidence="3" id="KW-1185">Reference proteome</keyword>
<dbReference type="PROSITE" id="PS50092">
    <property type="entry name" value="TSP1"/>
    <property type="match status" value="1"/>
</dbReference>
<keyword evidence="1" id="KW-0472">Membrane</keyword>
<evidence type="ECO:0000313" key="2">
    <source>
        <dbReference type="EMBL" id="KAH3783064.1"/>
    </source>
</evidence>
<dbReference type="InterPro" id="IPR036383">
    <property type="entry name" value="TSP1_rpt_sf"/>
</dbReference>
<dbReference type="Gene3D" id="2.20.100.10">
    <property type="entry name" value="Thrombospondin type-1 (TSP1) repeat"/>
    <property type="match status" value="1"/>
</dbReference>
<name>A0A9D4IS63_DREPO</name>
<protein>
    <submittedName>
        <fullName evidence="2">Uncharacterized protein</fullName>
    </submittedName>
</protein>
<evidence type="ECO:0000313" key="3">
    <source>
        <dbReference type="Proteomes" id="UP000828390"/>
    </source>
</evidence>
<dbReference type="Proteomes" id="UP000828390">
    <property type="component" value="Unassembled WGS sequence"/>
</dbReference>
<proteinExistence type="predicted"/>
<reference evidence="2" key="2">
    <citation type="submission" date="2020-11" db="EMBL/GenBank/DDBJ databases">
        <authorList>
            <person name="McCartney M.A."/>
            <person name="Auch B."/>
            <person name="Kono T."/>
            <person name="Mallez S."/>
            <person name="Becker A."/>
            <person name="Gohl D.M."/>
            <person name="Silverstein K.A.T."/>
            <person name="Koren S."/>
            <person name="Bechman K.B."/>
            <person name="Herman A."/>
            <person name="Abrahante J.E."/>
            <person name="Garbe J."/>
        </authorList>
    </citation>
    <scope>NUCLEOTIDE SEQUENCE</scope>
    <source>
        <strain evidence="2">Duluth1</strain>
        <tissue evidence="2">Whole animal</tissue>
    </source>
</reference>
<feature type="transmembrane region" description="Helical" evidence="1">
    <location>
        <begin position="12"/>
        <end position="37"/>
    </location>
</feature>
<dbReference type="InterPro" id="IPR000884">
    <property type="entry name" value="TSP1_rpt"/>
</dbReference>
<dbReference type="SUPFAM" id="SSF82895">
    <property type="entry name" value="TSP-1 type 1 repeat"/>
    <property type="match status" value="1"/>
</dbReference>
<accession>A0A9D4IS63</accession>
<gene>
    <name evidence="2" type="ORF">DPMN_160992</name>
</gene>
<sequence>MERLYPRYPLPGWYQALILYLPANIVYIMFFLLTAALPPSWNPWSPWSACTPGIPCLAGTQLRTRACNHPFGCLGDAMETRHCENTCSESEHRLCF</sequence>
<keyword evidence="1" id="KW-1133">Transmembrane helix</keyword>
<dbReference type="Pfam" id="PF00090">
    <property type="entry name" value="TSP_1"/>
    <property type="match status" value="1"/>
</dbReference>
<organism evidence="2 3">
    <name type="scientific">Dreissena polymorpha</name>
    <name type="common">Zebra mussel</name>
    <name type="synonym">Mytilus polymorpha</name>
    <dbReference type="NCBI Taxonomy" id="45954"/>
    <lineage>
        <taxon>Eukaryota</taxon>
        <taxon>Metazoa</taxon>
        <taxon>Spiralia</taxon>
        <taxon>Lophotrochozoa</taxon>
        <taxon>Mollusca</taxon>
        <taxon>Bivalvia</taxon>
        <taxon>Autobranchia</taxon>
        <taxon>Heteroconchia</taxon>
        <taxon>Euheterodonta</taxon>
        <taxon>Imparidentia</taxon>
        <taxon>Neoheterodontei</taxon>
        <taxon>Myida</taxon>
        <taxon>Dreissenoidea</taxon>
        <taxon>Dreissenidae</taxon>
        <taxon>Dreissena</taxon>
    </lineage>
</organism>
<keyword evidence="1" id="KW-0812">Transmembrane</keyword>
<dbReference type="SMART" id="SM00209">
    <property type="entry name" value="TSP1"/>
    <property type="match status" value="1"/>
</dbReference>
<reference evidence="2" key="1">
    <citation type="journal article" date="2019" name="bioRxiv">
        <title>The Genome of the Zebra Mussel, Dreissena polymorpha: A Resource for Invasive Species Research.</title>
        <authorList>
            <person name="McCartney M.A."/>
            <person name="Auch B."/>
            <person name="Kono T."/>
            <person name="Mallez S."/>
            <person name="Zhang Y."/>
            <person name="Obille A."/>
            <person name="Becker A."/>
            <person name="Abrahante J.E."/>
            <person name="Garbe J."/>
            <person name="Badalamenti J.P."/>
            <person name="Herman A."/>
            <person name="Mangelson H."/>
            <person name="Liachko I."/>
            <person name="Sullivan S."/>
            <person name="Sone E.D."/>
            <person name="Koren S."/>
            <person name="Silverstein K.A.T."/>
            <person name="Beckman K.B."/>
            <person name="Gohl D.M."/>
        </authorList>
    </citation>
    <scope>NUCLEOTIDE SEQUENCE</scope>
    <source>
        <strain evidence="2">Duluth1</strain>
        <tissue evidence="2">Whole animal</tissue>
    </source>
</reference>
<evidence type="ECO:0000256" key="1">
    <source>
        <dbReference type="SAM" id="Phobius"/>
    </source>
</evidence>
<dbReference type="PRINTS" id="PR01705">
    <property type="entry name" value="TSP1REPEAT"/>
</dbReference>
<dbReference type="AlphaFoldDB" id="A0A9D4IS63"/>
<comment type="caution">
    <text evidence="2">The sequence shown here is derived from an EMBL/GenBank/DDBJ whole genome shotgun (WGS) entry which is preliminary data.</text>
</comment>